<dbReference type="PANTHER" id="PTHR33844:SF1">
    <property type="entry name" value="SULFOTRANSFERASE DOMAIN-CONTAINING PROTEIN"/>
    <property type="match status" value="1"/>
</dbReference>
<protein>
    <recommendedName>
        <fullName evidence="3">Sulfotransferase</fullName>
    </recommendedName>
</protein>
<dbReference type="EMBL" id="CAJNOT010000625">
    <property type="protein sequence ID" value="CAF1038318.1"/>
    <property type="molecule type" value="Genomic_DNA"/>
</dbReference>
<name>A0A814JNS5_9BILA</name>
<accession>A0A814JNS5</accession>
<dbReference type="Gene3D" id="3.40.50.300">
    <property type="entry name" value="P-loop containing nucleotide triphosphate hydrolases"/>
    <property type="match status" value="1"/>
</dbReference>
<evidence type="ECO:0000313" key="2">
    <source>
        <dbReference type="Proteomes" id="UP000663864"/>
    </source>
</evidence>
<dbReference type="InterPro" id="IPR027417">
    <property type="entry name" value="P-loop_NTPase"/>
</dbReference>
<gene>
    <name evidence="1" type="ORF">ZHD862_LOCUS14415</name>
</gene>
<dbReference type="PANTHER" id="PTHR33844">
    <property type="entry name" value="SULFOTRANSFER_1 DOMAIN-CONTAINING PROTEIN"/>
    <property type="match status" value="1"/>
</dbReference>
<dbReference type="AlphaFoldDB" id="A0A814JNS5"/>
<organism evidence="1 2">
    <name type="scientific">Rotaria sordida</name>
    <dbReference type="NCBI Taxonomy" id="392033"/>
    <lineage>
        <taxon>Eukaryota</taxon>
        <taxon>Metazoa</taxon>
        <taxon>Spiralia</taxon>
        <taxon>Gnathifera</taxon>
        <taxon>Rotifera</taxon>
        <taxon>Eurotatoria</taxon>
        <taxon>Bdelloidea</taxon>
        <taxon>Philodinida</taxon>
        <taxon>Philodinidae</taxon>
        <taxon>Rotaria</taxon>
    </lineage>
</organism>
<evidence type="ECO:0000313" key="1">
    <source>
        <dbReference type="EMBL" id="CAF1038318.1"/>
    </source>
</evidence>
<comment type="caution">
    <text evidence="1">The sequence shown here is derived from an EMBL/GenBank/DDBJ whole genome shotgun (WGS) entry which is preliminary data.</text>
</comment>
<proteinExistence type="predicted"/>
<dbReference type="SUPFAM" id="SSF52540">
    <property type="entry name" value="P-loop containing nucleoside triphosphate hydrolases"/>
    <property type="match status" value="1"/>
</dbReference>
<dbReference type="Proteomes" id="UP000663864">
    <property type="component" value="Unassembled WGS sequence"/>
</dbReference>
<reference evidence="1" key="1">
    <citation type="submission" date="2021-02" db="EMBL/GenBank/DDBJ databases">
        <authorList>
            <person name="Nowell W R."/>
        </authorList>
    </citation>
    <scope>NUCLEOTIDE SEQUENCE</scope>
</reference>
<sequence>MWLHDKFSDAENLLKYNPNWVLYTISERYAYFTLLPKPISEYNVKNAPFIFVKLFTDARQLARMPIKDFCTFACHSLAPIKGKVVFFTNCPRSGSTLITQMVQVGQQVVTIAEPMTFTNLVMMYDENILSPDLFNAILRSLFYTYCKDMTEDQIYILKMPAEAAPLVGHIHKLLPEIIHIFQFRENVEKALISTYKMIQGYDIWKAAMHLNTNFPKLGKWLFGYQYEKSTTDKVKPQGLLESTMVIFGAPYSFFLKNRHYYALPEVTYENLVSKPEDTLSAVFDVCGISKLLIPEAVTALNRDSQAGTILSRDKMAQVKNLELTTLDRKKLNELVKKMELPESVFHF</sequence>
<evidence type="ECO:0008006" key="3">
    <source>
        <dbReference type="Google" id="ProtNLM"/>
    </source>
</evidence>